<proteinExistence type="predicted"/>
<dbReference type="EMBL" id="JAHHIF010000080">
    <property type="protein sequence ID" value="MBW4549029.1"/>
    <property type="molecule type" value="Genomic_DNA"/>
</dbReference>
<dbReference type="Proteomes" id="UP000753908">
    <property type="component" value="Unassembled WGS sequence"/>
</dbReference>
<evidence type="ECO:0000313" key="2">
    <source>
        <dbReference type="Proteomes" id="UP000753908"/>
    </source>
</evidence>
<name>A0A951UDE5_9CYAN</name>
<dbReference type="AlphaFoldDB" id="A0A951UDE5"/>
<evidence type="ECO:0000313" key="1">
    <source>
        <dbReference type="EMBL" id="MBW4549029.1"/>
    </source>
</evidence>
<comment type="caution">
    <text evidence="1">The sequence shown here is derived from an EMBL/GenBank/DDBJ whole genome shotgun (WGS) entry which is preliminary data.</text>
</comment>
<reference evidence="1" key="2">
    <citation type="journal article" date="2022" name="Microbiol. Resour. Announc.">
        <title>Metagenome Sequencing to Explore Phylogenomics of Terrestrial Cyanobacteria.</title>
        <authorList>
            <person name="Ward R.D."/>
            <person name="Stajich J.E."/>
            <person name="Johansen J.R."/>
            <person name="Huntemann M."/>
            <person name="Clum A."/>
            <person name="Foster B."/>
            <person name="Foster B."/>
            <person name="Roux S."/>
            <person name="Palaniappan K."/>
            <person name="Varghese N."/>
            <person name="Mukherjee S."/>
            <person name="Reddy T.B.K."/>
            <person name="Daum C."/>
            <person name="Copeland A."/>
            <person name="Chen I.A."/>
            <person name="Ivanova N.N."/>
            <person name="Kyrpides N.C."/>
            <person name="Shapiro N."/>
            <person name="Eloe-Fadrosh E.A."/>
            <person name="Pietrasiak N."/>
        </authorList>
    </citation>
    <scope>NUCLEOTIDE SEQUENCE</scope>
    <source>
        <strain evidence="1">CPER-KK1</strain>
    </source>
</reference>
<organism evidence="1 2">
    <name type="scientific">Symplocastrum torsivum CPER-KK1</name>
    <dbReference type="NCBI Taxonomy" id="450513"/>
    <lineage>
        <taxon>Bacteria</taxon>
        <taxon>Bacillati</taxon>
        <taxon>Cyanobacteriota</taxon>
        <taxon>Cyanophyceae</taxon>
        <taxon>Oscillatoriophycideae</taxon>
        <taxon>Oscillatoriales</taxon>
        <taxon>Microcoleaceae</taxon>
        <taxon>Symplocastrum</taxon>
    </lineage>
</organism>
<sequence>MTNIYTDSPPQEPNLCQHSQQRLPSTFLQPKYWFNQLVEHSYTDDETGKTYHSIGVVVGLTLNLPGWNLPGWVYFIKFLWSDSTTPQLPFIDEVGESDLQPVLFN</sequence>
<reference evidence="1" key="1">
    <citation type="submission" date="2021-05" db="EMBL/GenBank/DDBJ databases">
        <authorList>
            <person name="Pietrasiak N."/>
            <person name="Ward R."/>
            <person name="Stajich J.E."/>
            <person name="Kurbessoian T."/>
        </authorList>
    </citation>
    <scope>NUCLEOTIDE SEQUENCE</scope>
    <source>
        <strain evidence="1">CPER-KK1</strain>
    </source>
</reference>
<accession>A0A951UDE5</accession>
<gene>
    <name evidence="1" type="ORF">KME25_32190</name>
</gene>
<protein>
    <submittedName>
        <fullName evidence="1">Uncharacterized protein</fullName>
    </submittedName>
</protein>